<dbReference type="PANTHER" id="PTHR16046">
    <property type="entry name" value="SMC5-SMC6 COMPLEX LOCALIZATION FACTOR 2"/>
    <property type="match status" value="1"/>
</dbReference>
<feature type="compositionally biased region" description="Low complexity" evidence="2">
    <location>
        <begin position="68"/>
        <end position="84"/>
    </location>
</feature>
<gene>
    <name evidence="4" type="ORF">GBAR_LOCUS30462</name>
</gene>
<dbReference type="AlphaFoldDB" id="A0AA35XKC1"/>
<dbReference type="Pfam" id="PF14816">
    <property type="entry name" value="CANIN"/>
    <property type="match status" value="1"/>
</dbReference>
<comment type="similarity">
    <text evidence="1">Belongs to the FAM178 family.</text>
</comment>
<dbReference type="InterPro" id="IPR026161">
    <property type="entry name" value="FAM178"/>
</dbReference>
<reference evidence="4" key="1">
    <citation type="submission" date="2023-03" db="EMBL/GenBank/DDBJ databases">
        <authorList>
            <person name="Steffen K."/>
            <person name="Cardenas P."/>
        </authorList>
    </citation>
    <scope>NUCLEOTIDE SEQUENCE</scope>
</reference>
<feature type="compositionally biased region" description="Acidic residues" evidence="2">
    <location>
        <begin position="13"/>
        <end position="22"/>
    </location>
</feature>
<name>A0AA35XKC1_GEOBA</name>
<dbReference type="EMBL" id="CASHTH010004314">
    <property type="protein sequence ID" value="CAI8055871.1"/>
    <property type="molecule type" value="Genomic_DNA"/>
</dbReference>
<proteinExistence type="inferred from homology"/>
<comment type="caution">
    <text evidence="4">The sequence shown here is derived from an EMBL/GenBank/DDBJ whole genome shotgun (WGS) entry which is preliminary data.</text>
</comment>
<feature type="compositionally biased region" description="Polar residues" evidence="2">
    <location>
        <begin position="47"/>
        <end position="56"/>
    </location>
</feature>
<feature type="region of interest" description="Disordered" evidence="2">
    <location>
        <begin position="528"/>
        <end position="554"/>
    </location>
</feature>
<keyword evidence="5" id="KW-1185">Reference proteome</keyword>
<feature type="compositionally biased region" description="Basic and acidic residues" evidence="2">
    <location>
        <begin position="33"/>
        <end position="43"/>
    </location>
</feature>
<feature type="domain" description="Coiled-coil SMC6 And NSE5 INteracting (CANIN)" evidence="3">
    <location>
        <begin position="244"/>
        <end position="463"/>
    </location>
</feature>
<evidence type="ECO:0000259" key="3">
    <source>
        <dbReference type="Pfam" id="PF14816"/>
    </source>
</evidence>
<sequence length="660" mass="71660">MFSPTNTPPLESGSEDEGDSDLPDIKVGTPKKPKLEAAAEPKPHLPNPSNGGSSSRVGLGALENPLCASSPARSSSTAATTISSPLQEKPVAISNAVRDRLFKTATFGVRAMVDGLSYLSPVKMESSSGTSESKKTANRVKKLARTLKEKTDMEKKLEELRSRNGIQGIAKSEEEKLEAQKMSYESTLPDIDGLLAEGNSTTFPNDASLFPSPSSLNSGRPFFVREASLITEIYPPGIAMSDGGSLAQLLVEGSGNDLRNIVCGVMLPLSYIGRPCPLELTQWLFQLTACAEDEKVSFGALKSLLELLQQNLKQKTSFSPPTVAEITDALVTLGADKERLRPPVDSCGTIVRSLPQGPESFTPVSPPIANLSHLTTYICACVKTVAENYGVQELEQLVLVLCGLSLDPHCQYTLKQVLQNCLGCVLGAYPEAVWSKAIARLSPQLACLSPHSRHHVYLARFLRGTSPRQLCFLRDFCRYCLAKIVHLPTRDFISDTLPVISDTSSSLGNNSSLASENSPLGVDLMEAESERRHTTAKASSSANTIKKHGRNSGDGSGVFARTVIESYRRTMPTKMTSKHYQELYCLLQLLNLHGLSFRSQSEEQEFLRVLGGIRSTIRDDPALPVTSQVKDLLIRLKVELEAQGHGRRTNTTPLDVLFST</sequence>
<protein>
    <recommendedName>
        <fullName evidence="3">Coiled-coil SMC6 And NSE5 INteracting (CANIN) domain-containing protein</fullName>
    </recommendedName>
</protein>
<accession>A0AA35XKC1</accession>
<dbReference type="InterPro" id="IPR044276">
    <property type="entry name" value="CANIN_dom"/>
</dbReference>
<evidence type="ECO:0000313" key="4">
    <source>
        <dbReference type="EMBL" id="CAI8055871.1"/>
    </source>
</evidence>
<dbReference type="PANTHER" id="PTHR16046:SF9">
    <property type="entry name" value="SMC5-SMC6 COMPLEX LOCALIZATION FACTOR PROTEIN 2"/>
    <property type="match status" value="1"/>
</dbReference>
<evidence type="ECO:0000313" key="5">
    <source>
        <dbReference type="Proteomes" id="UP001174909"/>
    </source>
</evidence>
<evidence type="ECO:0000256" key="2">
    <source>
        <dbReference type="SAM" id="MobiDB-lite"/>
    </source>
</evidence>
<evidence type="ECO:0000256" key="1">
    <source>
        <dbReference type="ARBA" id="ARBA00010311"/>
    </source>
</evidence>
<dbReference type="Proteomes" id="UP001174909">
    <property type="component" value="Unassembled WGS sequence"/>
</dbReference>
<organism evidence="4 5">
    <name type="scientific">Geodia barretti</name>
    <name type="common">Barrett's horny sponge</name>
    <dbReference type="NCBI Taxonomy" id="519541"/>
    <lineage>
        <taxon>Eukaryota</taxon>
        <taxon>Metazoa</taxon>
        <taxon>Porifera</taxon>
        <taxon>Demospongiae</taxon>
        <taxon>Heteroscleromorpha</taxon>
        <taxon>Tetractinellida</taxon>
        <taxon>Astrophorina</taxon>
        <taxon>Geodiidae</taxon>
        <taxon>Geodia</taxon>
    </lineage>
</organism>
<feature type="region of interest" description="Disordered" evidence="2">
    <location>
        <begin position="1"/>
        <end position="85"/>
    </location>
</feature>